<feature type="compositionally biased region" description="Polar residues" evidence="1">
    <location>
        <begin position="157"/>
        <end position="175"/>
    </location>
</feature>
<dbReference type="AlphaFoldDB" id="A0A4C2E8L5"/>
<evidence type="ECO:0000256" key="1">
    <source>
        <dbReference type="SAM" id="MobiDB-lite"/>
    </source>
</evidence>
<feature type="compositionally biased region" description="Polar residues" evidence="1">
    <location>
        <begin position="325"/>
        <end position="336"/>
    </location>
</feature>
<evidence type="ECO:0000313" key="3">
    <source>
        <dbReference type="Proteomes" id="UP000301737"/>
    </source>
</evidence>
<accession>A0A4C2E8L5</accession>
<feature type="compositionally biased region" description="Basic and acidic residues" evidence="1">
    <location>
        <begin position="72"/>
        <end position="82"/>
    </location>
</feature>
<name>A0A4C2E8L5_9SACH</name>
<reference evidence="2 3" key="1">
    <citation type="submission" date="2019-01" db="EMBL/GenBank/DDBJ databases">
        <title>Draft Genome Sequencing of Zygosaccharomyces mellis Ca-7.</title>
        <authorList>
            <person name="Shiwa Y."/>
            <person name="Kanesaki Y."/>
            <person name="Ishige T."/>
            <person name="Mura K."/>
            <person name="Hori T."/>
            <person name="Tamura T."/>
        </authorList>
    </citation>
    <scope>NUCLEOTIDE SEQUENCE [LARGE SCALE GENOMIC DNA]</scope>
    <source>
        <strain evidence="2 3">Ca-7</strain>
    </source>
</reference>
<dbReference type="EMBL" id="BIMX01000019">
    <property type="protein sequence ID" value="GCF00496.1"/>
    <property type="molecule type" value="Genomic_DNA"/>
</dbReference>
<feature type="compositionally biased region" description="Basic and acidic residues" evidence="1">
    <location>
        <begin position="23"/>
        <end position="44"/>
    </location>
</feature>
<organism evidence="2 3">
    <name type="scientific">Zygosaccharomyces mellis</name>
    <dbReference type="NCBI Taxonomy" id="42258"/>
    <lineage>
        <taxon>Eukaryota</taxon>
        <taxon>Fungi</taxon>
        <taxon>Dikarya</taxon>
        <taxon>Ascomycota</taxon>
        <taxon>Saccharomycotina</taxon>
        <taxon>Saccharomycetes</taxon>
        <taxon>Saccharomycetales</taxon>
        <taxon>Saccharomycetaceae</taxon>
        <taxon>Zygosaccharomyces</taxon>
    </lineage>
</organism>
<feature type="compositionally biased region" description="Basic and acidic residues" evidence="1">
    <location>
        <begin position="129"/>
        <end position="139"/>
    </location>
</feature>
<feature type="region of interest" description="Disordered" evidence="1">
    <location>
        <begin position="1"/>
        <end position="58"/>
    </location>
</feature>
<feature type="region of interest" description="Disordered" evidence="1">
    <location>
        <begin position="295"/>
        <end position="336"/>
    </location>
</feature>
<sequence length="399" mass="44864">MPSERMPQPEGVTAISASQSGRCLDEKDTDKDKDKNENGVKGQEENSEIQSGNEAVASLGLHRVTERMLNKIKASKDIERNQRNVISKLALKSNEEEEEEDEDGEEEEEEEEEEEDKYGDNVKNNILEATKKRSFELKASKGTSLKRKKVPPALDLSSCSSGSTTAPNSNLSTAIHSRHGRHGIVESAPPNVSRFPNSTLTGRPIGKPRVQYLGRTRQMQSFPQQGYKLKTPFVPRIPLPQWQQYYPYPYAAATAGPSPAPMLQAYQRPYNYPIPPRSAIPMPYYPEYKGCTPYTTTQRKRPQQMATASTAVNDSDDLRNRELESNQNPPQQETEYSQLTVDDDTTFSSATDELLQGEIRIQGDVFSFEFPGNSPAIDKKMFMSICDKVWDESREPSRA</sequence>
<protein>
    <submittedName>
        <fullName evidence="2">Uncharacterized protein</fullName>
    </submittedName>
</protein>
<gene>
    <name evidence="2" type="ORF">ZYGM_000692</name>
</gene>
<dbReference type="OrthoDB" id="4041625at2759"/>
<dbReference type="Proteomes" id="UP000301737">
    <property type="component" value="Unassembled WGS sequence"/>
</dbReference>
<feature type="region of interest" description="Disordered" evidence="1">
    <location>
        <begin position="72"/>
        <end position="207"/>
    </location>
</feature>
<evidence type="ECO:0000313" key="2">
    <source>
        <dbReference type="EMBL" id="GCF00496.1"/>
    </source>
</evidence>
<feature type="compositionally biased region" description="Polar residues" evidence="1">
    <location>
        <begin position="304"/>
        <end position="313"/>
    </location>
</feature>
<feature type="compositionally biased region" description="Acidic residues" evidence="1">
    <location>
        <begin position="95"/>
        <end position="117"/>
    </location>
</feature>
<comment type="caution">
    <text evidence="2">The sequence shown here is derived from an EMBL/GenBank/DDBJ whole genome shotgun (WGS) entry which is preliminary data.</text>
</comment>
<proteinExistence type="predicted"/>
<keyword evidence="3" id="KW-1185">Reference proteome</keyword>